<sequence length="203" mass="22423">MPPRGGRGPQTSPRDRANLACHPLTPDRWGDLELLFGPERGAVAGCWCMWFKLSRPQWEARGRAGRKAAFRAEVEAGPPPGILAYAGTEPVGWCAVAPRSAYPAIERSRITRPVDARPAFAITCFYLAPRWRRRGLMRPMIEAALAFAKEQGAVLVEAYPLDPPIGERPSGAFRGIPGPFRDLGFVEVARRSPTRPILRRELA</sequence>
<dbReference type="InterPro" id="IPR000182">
    <property type="entry name" value="GNAT_dom"/>
</dbReference>
<evidence type="ECO:0000313" key="2">
    <source>
        <dbReference type="EMBL" id="MEK0082401.1"/>
    </source>
</evidence>
<protein>
    <submittedName>
        <fullName evidence="2">GNAT family N-acetyltransferase</fullName>
    </submittedName>
</protein>
<organism evidence="2 3">
    <name type="scientific">Benzoatithermus flavus</name>
    <dbReference type="NCBI Taxonomy" id="3108223"/>
    <lineage>
        <taxon>Bacteria</taxon>
        <taxon>Pseudomonadati</taxon>
        <taxon>Pseudomonadota</taxon>
        <taxon>Alphaproteobacteria</taxon>
        <taxon>Geminicoccales</taxon>
        <taxon>Geminicoccaceae</taxon>
        <taxon>Benzoatithermus</taxon>
    </lineage>
</organism>
<evidence type="ECO:0000259" key="1">
    <source>
        <dbReference type="PROSITE" id="PS51186"/>
    </source>
</evidence>
<dbReference type="EMBL" id="JBBLZC010000003">
    <property type="protein sequence ID" value="MEK0082401.1"/>
    <property type="molecule type" value="Genomic_DNA"/>
</dbReference>
<reference evidence="2 3" key="1">
    <citation type="submission" date="2024-01" db="EMBL/GenBank/DDBJ databases">
        <title>Multi-omics insights into the function and evolution of sodium benzoate biodegradation pathways in Benzoatithermus flavus gen. nov., sp. nov. from hot spring.</title>
        <authorList>
            <person name="Hu C.-J."/>
            <person name="Li W.-J."/>
        </authorList>
    </citation>
    <scope>NUCLEOTIDE SEQUENCE [LARGE SCALE GENOMIC DNA]</scope>
    <source>
        <strain evidence="2 3">SYSU G07066</strain>
    </source>
</reference>
<feature type="domain" description="N-acetyltransferase" evidence="1">
    <location>
        <begin position="19"/>
        <end position="203"/>
    </location>
</feature>
<gene>
    <name evidence="2" type="ORF">U1T56_04515</name>
</gene>
<dbReference type="InterPro" id="IPR016181">
    <property type="entry name" value="Acyl_CoA_acyltransferase"/>
</dbReference>
<dbReference type="CDD" id="cd04301">
    <property type="entry name" value="NAT_SF"/>
    <property type="match status" value="1"/>
</dbReference>
<dbReference type="Proteomes" id="UP001375743">
    <property type="component" value="Unassembled WGS sequence"/>
</dbReference>
<dbReference type="Pfam" id="PF00583">
    <property type="entry name" value="Acetyltransf_1"/>
    <property type="match status" value="1"/>
</dbReference>
<comment type="caution">
    <text evidence="2">The sequence shown here is derived from an EMBL/GenBank/DDBJ whole genome shotgun (WGS) entry which is preliminary data.</text>
</comment>
<dbReference type="PROSITE" id="PS51186">
    <property type="entry name" value="GNAT"/>
    <property type="match status" value="1"/>
</dbReference>
<dbReference type="RefSeq" id="WP_418158252.1">
    <property type="nucleotide sequence ID" value="NZ_JBBLZC010000003.1"/>
</dbReference>
<dbReference type="Gene3D" id="3.40.630.30">
    <property type="match status" value="1"/>
</dbReference>
<name>A0ABU8XMI6_9PROT</name>
<accession>A0ABU8XMI6</accession>
<dbReference type="SUPFAM" id="SSF55729">
    <property type="entry name" value="Acyl-CoA N-acyltransferases (Nat)"/>
    <property type="match status" value="1"/>
</dbReference>
<evidence type="ECO:0000313" key="3">
    <source>
        <dbReference type="Proteomes" id="UP001375743"/>
    </source>
</evidence>
<proteinExistence type="predicted"/>
<keyword evidence="3" id="KW-1185">Reference proteome</keyword>